<comment type="caution">
    <text evidence="7">The sequence shown here is derived from an EMBL/GenBank/DDBJ whole genome shotgun (WGS) entry which is preliminary data.</text>
</comment>
<evidence type="ECO:0000256" key="4">
    <source>
        <dbReference type="ARBA" id="ARBA00022679"/>
    </source>
</evidence>
<reference evidence="7 8" key="1">
    <citation type="journal article" date="2021" name="Nat. Commun.">
        <title>Genetic determinants of endophytism in the Arabidopsis root mycobiome.</title>
        <authorList>
            <person name="Mesny F."/>
            <person name="Miyauchi S."/>
            <person name="Thiergart T."/>
            <person name="Pickel B."/>
            <person name="Atanasova L."/>
            <person name="Karlsson M."/>
            <person name="Huettel B."/>
            <person name="Barry K.W."/>
            <person name="Haridas S."/>
            <person name="Chen C."/>
            <person name="Bauer D."/>
            <person name="Andreopoulos W."/>
            <person name="Pangilinan J."/>
            <person name="LaButti K."/>
            <person name="Riley R."/>
            <person name="Lipzen A."/>
            <person name="Clum A."/>
            <person name="Drula E."/>
            <person name="Henrissat B."/>
            <person name="Kohler A."/>
            <person name="Grigoriev I.V."/>
            <person name="Martin F.M."/>
            <person name="Hacquard S."/>
        </authorList>
    </citation>
    <scope>NUCLEOTIDE SEQUENCE [LARGE SCALE GENOMIC DNA]</scope>
    <source>
        <strain evidence="7 8">MPI-SDFR-AT-0080</strain>
    </source>
</reference>
<organism evidence="7 8">
    <name type="scientific">Macrophomina phaseolina</name>
    <dbReference type="NCBI Taxonomy" id="35725"/>
    <lineage>
        <taxon>Eukaryota</taxon>
        <taxon>Fungi</taxon>
        <taxon>Dikarya</taxon>
        <taxon>Ascomycota</taxon>
        <taxon>Pezizomycotina</taxon>
        <taxon>Dothideomycetes</taxon>
        <taxon>Dothideomycetes incertae sedis</taxon>
        <taxon>Botryosphaeriales</taxon>
        <taxon>Botryosphaeriaceae</taxon>
        <taxon>Macrophomina</taxon>
    </lineage>
</organism>
<evidence type="ECO:0000256" key="3">
    <source>
        <dbReference type="ARBA" id="ARBA00022603"/>
    </source>
</evidence>
<keyword evidence="5" id="KW-0949">S-adenosyl-L-methionine</keyword>
<dbReference type="GO" id="GO:0008168">
    <property type="term" value="F:methyltransferase activity"/>
    <property type="evidence" value="ECO:0007669"/>
    <property type="project" value="UniProtKB-KW"/>
</dbReference>
<evidence type="ECO:0000256" key="2">
    <source>
        <dbReference type="ARBA" id="ARBA00022552"/>
    </source>
</evidence>
<dbReference type="SUPFAM" id="SSF75217">
    <property type="entry name" value="alpha/beta knot"/>
    <property type="match status" value="1"/>
</dbReference>
<evidence type="ECO:0000313" key="7">
    <source>
        <dbReference type="EMBL" id="KAH7062589.1"/>
    </source>
</evidence>
<keyword evidence="8" id="KW-1185">Reference proteome</keyword>
<evidence type="ECO:0000256" key="1">
    <source>
        <dbReference type="ARBA" id="ARBA00007228"/>
    </source>
</evidence>
<evidence type="ECO:0000256" key="5">
    <source>
        <dbReference type="ARBA" id="ARBA00022691"/>
    </source>
</evidence>
<dbReference type="CDD" id="cd18105">
    <property type="entry name" value="SpoU-like_MRM1"/>
    <property type="match status" value="1"/>
</dbReference>
<dbReference type="InterPro" id="IPR047182">
    <property type="entry name" value="MRM1"/>
</dbReference>
<keyword evidence="3 7" id="KW-0489">Methyltransferase</keyword>
<accession>A0ABQ8GQY1</accession>
<dbReference type="InterPro" id="IPR047261">
    <property type="entry name" value="MRM1_MeTrfase_dom"/>
</dbReference>
<protein>
    <submittedName>
        <fullName evidence="7">Alpha/beta knot methyltransferase</fullName>
    </submittedName>
</protein>
<dbReference type="Proteomes" id="UP000774617">
    <property type="component" value="Unassembled WGS sequence"/>
</dbReference>
<dbReference type="Gene3D" id="3.30.1330.30">
    <property type="match status" value="1"/>
</dbReference>
<dbReference type="GO" id="GO:0032259">
    <property type="term" value="P:methylation"/>
    <property type="evidence" value="ECO:0007669"/>
    <property type="project" value="UniProtKB-KW"/>
</dbReference>
<feature type="domain" description="tRNA/rRNA methyltransferase SpoU type" evidence="6">
    <location>
        <begin position="295"/>
        <end position="473"/>
    </location>
</feature>
<dbReference type="EMBL" id="JAGTJR010000003">
    <property type="protein sequence ID" value="KAH7062589.1"/>
    <property type="molecule type" value="Genomic_DNA"/>
</dbReference>
<dbReference type="PANTHER" id="PTHR46103">
    <property type="entry name" value="RRNA METHYLTRANSFERASE 1, MITOCHONDRIAL"/>
    <property type="match status" value="1"/>
</dbReference>
<dbReference type="Pfam" id="PF00588">
    <property type="entry name" value="SpoU_methylase"/>
    <property type="match status" value="1"/>
</dbReference>
<dbReference type="InterPro" id="IPR029028">
    <property type="entry name" value="Alpha/beta_knot_MTases"/>
</dbReference>
<dbReference type="InterPro" id="IPR029064">
    <property type="entry name" value="Ribosomal_eL30-like_sf"/>
</dbReference>
<dbReference type="Gene3D" id="3.40.1280.10">
    <property type="match status" value="1"/>
</dbReference>
<keyword evidence="4" id="KW-0808">Transferase</keyword>
<name>A0ABQ8GQY1_9PEZI</name>
<evidence type="ECO:0000259" key="6">
    <source>
        <dbReference type="Pfam" id="PF00588"/>
    </source>
</evidence>
<dbReference type="InterPro" id="IPR001537">
    <property type="entry name" value="SpoU_MeTrfase"/>
</dbReference>
<dbReference type="PANTHER" id="PTHR46103:SF1">
    <property type="entry name" value="RRNA METHYLTRANSFERASE 1, MITOCHONDRIAL"/>
    <property type="match status" value="1"/>
</dbReference>
<dbReference type="InterPro" id="IPR029026">
    <property type="entry name" value="tRNA_m1G_MTases_N"/>
</dbReference>
<evidence type="ECO:0000313" key="8">
    <source>
        <dbReference type="Proteomes" id="UP000774617"/>
    </source>
</evidence>
<comment type="similarity">
    <text evidence="1">Belongs to the class IV-like SAM-binding methyltransferase superfamily. RNA methyltransferase TrmH family.</text>
</comment>
<gene>
    <name evidence="7" type="ORF">B0J12DRAFT_241310</name>
</gene>
<keyword evidence="2" id="KW-0698">rRNA processing</keyword>
<sequence length="517" mass="56662">MLATTLRTGQPWSRELFQCMCVAQCCPAGSRAISTNSAIARGLRETSASASARRYPGNRSRPLFRKELEAYDKKIDKEGKKKRHAKYLARKEEEMNAAKLAADPAQREKALADAMAMEERQLRGHSERNGDAPVSIPYTTAASQFIYGASAVRAALLASRRKCYKLYLHDRAIRRTTPVLKAERNASAADMSEAKEAEADGTLDVLAAKVPGLDIKNVGDNFLQVMDKMSGGRPHNGVILEASPLPTPPILALRPAVRSQPSFDFELDKQSREEQAINGTNKRLRYNSHGWRYPFILYLDGIVDPGNLGAIIRSAYYFGVDAVAVSTRATAPLDAVAIKASSGAAEAMPILTVQNPLSFLTRSALNGWRVYAADTPPPPVDNFNVTASHRRSALDPTNTSPLISFTRPNTLAVLQNHAPLLEHPAILMLGGESAGFRQSIKNKANYLVGIRGTKGLEIGVDSLNVSVAAALIMLEMLRKPKMAETLDTQLQRERRRVTSRGSKLLIDDRVENDDLLF</sequence>
<proteinExistence type="inferred from homology"/>